<dbReference type="Gene3D" id="3.30.470.20">
    <property type="entry name" value="ATP-grasp fold, B domain"/>
    <property type="match status" value="1"/>
</dbReference>
<keyword evidence="2 4" id="KW-0547">Nucleotide-binding</keyword>
<evidence type="ECO:0000256" key="3">
    <source>
        <dbReference type="ARBA" id="ARBA00022840"/>
    </source>
</evidence>
<name>A0A7Y0UTC7_9ACTO</name>
<evidence type="ECO:0000313" key="6">
    <source>
        <dbReference type="EMBL" id="NMX03376.1"/>
    </source>
</evidence>
<evidence type="ECO:0000313" key="7">
    <source>
        <dbReference type="Proteomes" id="UP000575397"/>
    </source>
</evidence>
<dbReference type="InterPro" id="IPR003806">
    <property type="entry name" value="ATP-grasp_PylC-type"/>
</dbReference>
<dbReference type="RefSeq" id="WP_169762584.1">
    <property type="nucleotide sequence ID" value="NZ_JABCUQ010000015.1"/>
</dbReference>
<reference evidence="6 7" key="1">
    <citation type="submission" date="2020-04" db="EMBL/GenBank/DDBJ databases">
        <title>Antimicrobial susceptibility and clonality of vaginal-derived multi-drug resistant Mobiluncus isolates in China.</title>
        <authorList>
            <person name="Zhang X."/>
        </authorList>
    </citation>
    <scope>NUCLEOTIDE SEQUENCE [LARGE SCALE GENOMIC DNA]</scope>
    <source>
        <strain evidence="6 7">12</strain>
    </source>
</reference>
<dbReference type="AlphaFoldDB" id="A0A7Y0UTC7"/>
<evidence type="ECO:0000256" key="1">
    <source>
        <dbReference type="ARBA" id="ARBA00022598"/>
    </source>
</evidence>
<dbReference type="EMBL" id="JABCUS010000010">
    <property type="protein sequence ID" value="NMX03376.1"/>
    <property type="molecule type" value="Genomic_DNA"/>
</dbReference>
<feature type="domain" description="ATP-grasp" evidence="5">
    <location>
        <begin position="116"/>
        <end position="303"/>
    </location>
</feature>
<sequence length="379" mass="41687">MMCAYILSPRQEVVTAFTNLGIQVTRIVESDNTSQETKESVNGEIHVKSITNPFEIADIICETATDFYEENTICVGLGDQTSLTASVVNELLGVAGGKYAPISTLFVLKNKPLLRRLLSMKLPQYSGYFKVVSDADDVRNSFRQNQNGIVVKPLSGSGSRNVLRLQSEDDIAKNLVSFSFPALVEECFFGPEYSVEAITIDGQHQPLAVTEKILGGESGVIEIGQIQPANIDASTKELLFEVTTNLLDAVGLNFGLSHTEIILEKDTPKIVESHGRVGGDRIADLLRFTTGYDAFERLGAAIATGKFLPIEPIASSCRVDFVDLSDYQESDLEWKDKALSDPNVRLAEVLKPAECRGRIWCSADRHAFTLSVFDRKVKR</sequence>
<dbReference type="PROSITE" id="PS50975">
    <property type="entry name" value="ATP_GRASP"/>
    <property type="match status" value="1"/>
</dbReference>
<dbReference type="InterPro" id="IPR052032">
    <property type="entry name" value="ATP-dep_AA_Ligase"/>
</dbReference>
<dbReference type="GO" id="GO:0046872">
    <property type="term" value="F:metal ion binding"/>
    <property type="evidence" value="ECO:0007669"/>
    <property type="project" value="InterPro"/>
</dbReference>
<dbReference type="PANTHER" id="PTHR43585">
    <property type="entry name" value="FUMIPYRROLE BIOSYNTHESIS PROTEIN C"/>
    <property type="match status" value="1"/>
</dbReference>
<proteinExistence type="predicted"/>
<organism evidence="6 7">
    <name type="scientific">Mobiluncus mulieris</name>
    <dbReference type="NCBI Taxonomy" id="2052"/>
    <lineage>
        <taxon>Bacteria</taxon>
        <taxon>Bacillati</taxon>
        <taxon>Actinomycetota</taxon>
        <taxon>Actinomycetes</taxon>
        <taxon>Actinomycetales</taxon>
        <taxon>Actinomycetaceae</taxon>
        <taxon>Mobiluncus</taxon>
    </lineage>
</organism>
<evidence type="ECO:0000259" key="5">
    <source>
        <dbReference type="PROSITE" id="PS50975"/>
    </source>
</evidence>
<keyword evidence="3 4" id="KW-0067">ATP-binding</keyword>
<dbReference type="Proteomes" id="UP000575397">
    <property type="component" value="Unassembled WGS sequence"/>
</dbReference>
<comment type="caution">
    <text evidence="6">The sequence shown here is derived from an EMBL/GenBank/DDBJ whole genome shotgun (WGS) entry which is preliminary data.</text>
</comment>
<dbReference type="GO" id="GO:0005524">
    <property type="term" value="F:ATP binding"/>
    <property type="evidence" value="ECO:0007669"/>
    <property type="project" value="UniProtKB-UniRule"/>
</dbReference>
<dbReference type="PANTHER" id="PTHR43585:SF2">
    <property type="entry name" value="ATP-GRASP ENZYME FSQD"/>
    <property type="match status" value="1"/>
</dbReference>
<dbReference type="InterPro" id="IPR011761">
    <property type="entry name" value="ATP-grasp"/>
</dbReference>
<protein>
    <submittedName>
        <fullName evidence="6">ATP-grasp domain-containing protein</fullName>
    </submittedName>
</protein>
<evidence type="ECO:0000256" key="4">
    <source>
        <dbReference type="PROSITE-ProRule" id="PRU00409"/>
    </source>
</evidence>
<dbReference type="GO" id="GO:0016874">
    <property type="term" value="F:ligase activity"/>
    <property type="evidence" value="ECO:0007669"/>
    <property type="project" value="UniProtKB-KW"/>
</dbReference>
<evidence type="ECO:0000256" key="2">
    <source>
        <dbReference type="ARBA" id="ARBA00022741"/>
    </source>
</evidence>
<accession>A0A7Y0UTC7</accession>
<gene>
    <name evidence="6" type="ORF">HHJ77_05440</name>
</gene>
<dbReference type="Pfam" id="PF02655">
    <property type="entry name" value="ATP-grasp_3"/>
    <property type="match status" value="1"/>
</dbReference>
<keyword evidence="1" id="KW-0436">Ligase</keyword>
<dbReference type="SUPFAM" id="SSF56059">
    <property type="entry name" value="Glutathione synthetase ATP-binding domain-like"/>
    <property type="match status" value="1"/>
</dbReference>